<dbReference type="HOGENOM" id="CLU_1157067_0_0_1"/>
<dbReference type="AlphaFoldDB" id="G2QX27"/>
<feature type="compositionally biased region" description="Low complexity" evidence="1">
    <location>
        <begin position="89"/>
        <end position="104"/>
    </location>
</feature>
<feature type="region of interest" description="Disordered" evidence="1">
    <location>
        <begin position="33"/>
        <end position="73"/>
    </location>
</feature>
<dbReference type="RefSeq" id="XP_003651130.1">
    <property type="nucleotide sequence ID" value="XM_003651082.1"/>
</dbReference>
<evidence type="ECO:0000256" key="1">
    <source>
        <dbReference type="SAM" id="MobiDB-lite"/>
    </source>
</evidence>
<proteinExistence type="predicted"/>
<dbReference type="OrthoDB" id="4590340at2759"/>
<sequence length="240" mass="25803">MNALLAAGPANASPTSISTLPCTADRLRVRTQQPALASRPRASRVAQQPRQSLGVRLRPLGAKDGRSPSNNASRVGQWLANVGAEYAETAAPAPTRSSRPRASSWDLPPRATSGCVPSRTPLADITARALAVESAPAEPAALPARRAARDARHMQTRHRRRPSLCRGLADDINLLTEDEARRLLLLSAQSNSYLAAAIRELSFGRSSDAWDVNRMQLHARQSCLVDTFDGSVVSRGVRCC</sequence>
<name>G2QX27_THETT</name>
<protein>
    <submittedName>
        <fullName evidence="2">Uncharacterized protein</fullName>
    </submittedName>
</protein>
<accession>G2QX27</accession>
<dbReference type="Proteomes" id="UP000008181">
    <property type="component" value="Chromosome 1"/>
</dbReference>
<keyword evidence="3" id="KW-1185">Reference proteome</keyword>
<evidence type="ECO:0000313" key="3">
    <source>
        <dbReference type="Proteomes" id="UP000008181"/>
    </source>
</evidence>
<dbReference type="GeneID" id="11517491"/>
<dbReference type="EMBL" id="CP003009">
    <property type="protein sequence ID" value="AEO64794.1"/>
    <property type="molecule type" value="Genomic_DNA"/>
</dbReference>
<dbReference type="KEGG" id="ttt:THITE_2169781"/>
<feature type="region of interest" description="Disordered" evidence="1">
    <location>
        <begin position="89"/>
        <end position="118"/>
    </location>
</feature>
<organism evidence="2 3">
    <name type="scientific">Thermothielavioides terrestris (strain ATCC 38088 / NRRL 8126)</name>
    <name type="common">Thielavia terrestris</name>
    <dbReference type="NCBI Taxonomy" id="578455"/>
    <lineage>
        <taxon>Eukaryota</taxon>
        <taxon>Fungi</taxon>
        <taxon>Dikarya</taxon>
        <taxon>Ascomycota</taxon>
        <taxon>Pezizomycotina</taxon>
        <taxon>Sordariomycetes</taxon>
        <taxon>Sordariomycetidae</taxon>
        <taxon>Sordariales</taxon>
        <taxon>Chaetomiaceae</taxon>
        <taxon>Thermothielavioides</taxon>
        <taxon>Thermothielavioides terrestris</taxon>
    </lineage>
</organism>
<dbReference type="eggNOG" id="ENOG502RJ70">
    <property type="taxonomic scope" value="Eukaryota"/>
</dbReference>
<gene>
    <name evidence="2" type="ORF">THITE_2169781</name>
</gene>
<reference evidence="2 3" key="1">
    <citation type="journal article" date="2011" name="Nat. Biotechnol.">
        <title>Comparative genomic analysis of the thermophilic biomass-degrading fungi Myceliophthora thermophila and Thielavia terrestris.</title>
        <authorList>
            <person name="Berka R.M."/>
            <person name="Grigoriev I.V."/>
            <person name="Otillar R."/>
            <person name="Salamov A."/>
            <person name="Grimwood J."/>
            <person name="Reid I."/>
            <person name="Ishmael N."/>
            <person name="John T."/>
            <person name="Darmond C."/>
            <person name="Moisan M.-C."/>
            <person name="Henrissat B."/>
            <person name="Coutinho P.M."/>
            <person name="Lombard V."/>
            <person name="Natvig D.O."/>
            <person name="Lindquist E."/>
            <person name="Schmutz J."/>
            <person name="Lucas S."/>
            <person name="Harris P."/>
            <person name="Powlowski J."/>
            <person name="Bellemare A."/>
            <person name="Taylor D."/>
            <person name="Butler G."/>
            <person name="de Vries R.P."/>
            <person name="Allijn I.E."/>
            <person name="van den Brink J."/>
            <person name="Ushinsky S."/>
            <person name="Storms R."/>
            <person name="Powell A.J."/>
            <person name="Paulsen I.T."/>
            <person name="Elbourne L.D.H."/>
            <person name="Baker S.E."/>
            <person name="Magnuson J."/>
            <person name="LaBoissiere S."/>
            <person name="Clutterbuck A.J."/>
            <person name="Martinez D."/>
            <person name="Wogulis M."/>
            <person name="de Leon A.L."/>
            <person name="Rey M.W."/>
            <person name="Tsang A."/>
        </authorList>
    </citation>
    <scope>NUCLEOTIDE SEQUENCE [LARGE SCALE GENOMIC DNA]</scope>
    <source>
        <strain evidence="3">ATCC 38088 / NRRL 8126</strain>
    </source>
</reference>
<evidence type="ECO:0000313" key="2">
    <source>
        <dbReference type="EMBL" id="AEO64794.1"/>
    </source>
</evidence>